<proteinExistence type="predicted"/>
<dbReference type="HOGENOM" id="CLU_2578653_0_0_1"/>
<dbReference type="Proteomes" id="UP000026915">
    <property type="component" value="Chromosome 1"/>
</dbReference>
<evidence type="ECO:0000256" key="1">
    <source>
        <dbReference type="SAM" id="MobiDB-lite"/>
    </source>
</evidence>
<reference evidence="2 3" key="1">
    <citation type="journal article" date="2013" name="Genome Biol.">
        <title>The genome sequence of the most widely cultivated cacao type and its use to identify candidate genes regulating pod color.</title>
        <authorList>
            <person name="Motamayor J.C."/>
            <person name="Mockaitis K."/>
            <person name="Schmutz J."/>
            <person name="Haiminen N."/>
            <person name="Iii D.L."/>
            <person name="Cornejo O."/>
            <person name="Findley S.D."/>
            <person name="Zheng P."/>
            <person name="Utro F."/>
            <person name="Royaert S."/>
            <person name="Saski C."/>
            <person name="Jenkins J."/>
            <person name="Podicheti R."/>
            <person name="Zhao M."/>
            <person name="Scheffler B.E."/>
            <person name="Stack J.C."/>
            <person name="Feltus F.A."/>
            <person name="Mustiga G.M."/>
            <person name="Amores F."/>
            <person name="Phillips W."/>
            <person name="Marelli J.P."/>
            <person name="May G.D."/>
            <person name="Shapiro H."/>
            <person name="Ma J."/>
            <person name="Bustamante C.D."/>
            <person name="Schnell R.J."/>
            <person name="Main D."/>
            <person name="Gilbert D."/>
            <person name="Parida L."/>
            <person name="Kuhn D.N."/>
        </authorList>
    </citation>
    <scope>NUCLEOTIDE SEQUENCE [LARGE SCALE GENOMIC DNA]</scope>
    <source>
        <strain evidence="3">cv. Matina 1-6</strain>
    </source>
</reference>
<sequence length="81" mass="9546">MEKKKGRRDFLSELNKEGEMELERGREGSLRREKEEEEMWVLVFERLKGKKKWDLAIDDEESMFSSSRRVSFLGFSNGLGG</sequence>
<keyword evidence="3" id="KW-1185">Reference proteome</keyword>
<feature type="region of interest" description="Disordered" evidence="1">
    <location>
        <begin position="1"/>
        <end position="28"/>
    </location>
</feature>
<accession>A0A061DRQ1</accession>
<protein>
    <submittedName>
        <fullName evidence="2">Uncharacterized protein</fullName>
    </submittedName>
</protein>
<gene>
    <name evidence="2" type="ORF">TCM_004975</name>
</gene>
<organism evidence="2 3">
    <name type="scientific">Theobroma cacao</name>
    <name type="common">Cacao</name>
    <name type="synonym">Cocoa</name>
    <dbReference type="NCBI Taxonomy" id="3641"/>
    <lineage>
        <taxon>Eukaryota</taxon>
        <taxon>Viridiplantae</taxon>
        <taxon>Streptophyta</taxon>
        <taxon>Embryophyta</taxon>
        <taxon>Tracheophyta</taxon>
        <taxon>Spermatophyta</taxon>
        <taxon>Magnoliopsida</taxon>
        <taxon>eudicotyledons</taxon>
        <taxon>Gunneridae</taxon>
        <taxon>Pentapetalae</taxon>
        <taxon>rosids</taxon>
        <taxon>malvids</taxon>
        <taxon>Malvales</taxon>
        <taxon>Malvaceae</taxon>
        <taxon>Byttnerioideae</taxon>
        <taxon>Theobroma</taxon>
    </lineage>
</organism>
<evidence type="ECO:0000313" key="3">
    <source>
        <dbReference type="Proteomes" id="UP000026915"/>
    </source>
</evidence>
<dbReference type="Gramene" id="EOX95489">
    <property type="protein sequence ID" value="EOX95489"/>
    <property type="gene ID" value="TCM_004975"/>
</dbReference>
<dbReference type="InParanoid" id="A0A061DRQ1"/>
<name>A0A061DRQ1_THECC</name>
<dbReference type="EMBL" id="CM001879">
    <property type="protein sequence ID" value="EOX95489.1"/>
    <property type="molecule type" value="Genomic_DNA"/>
</dbReference>
<dbReference type="AlphaFoldDB" id="A0A061DRQ1"/>
<evidence type="ECO:0000313" key="2">
    <source>
        <dbReference type="EMBL" id="EOX95489.1"/>
    </source>
</evidence>